<protein>
    <recommendedName>
        <fullName evidence="1">Suv3 N-terminal domain-containing protein</fullName>
    </recommendedName>
</protein>
<feature type="non-terminal residue" evidence="2">
    <location>
        <position position="1"/>
    </location>
</feature>
<dbReference type="Pfam" id="PF18114">
    <property type="entry name" value="Suv3_N"/>
    <property type="match status" value="1"/>
</dbReference>
<name>A0AAN4Z1D5_9BILA</name>
<comment type="caution">
    <text evidence="2">The sequence shown here is derived from an EMBL/GenBank/DDBJ whole genome shotgun (WGS) entry which is preliminary data.</text>
</comment>
<evidence type="ECO:0000313" key="2">
    <source>
        <dbReference type="EMBL" id="GMR31559.1"/>
    </source>
</evidence>
<gene>
    <name evidence="2" type="ORF">PMAYCL1PPCAC_01754</name>
</gene>
<proteinExistence type="predicted"/>
<dbReference type="InterPro" id="IPR041453">
    <property type="entry name" value="Suv3_N"/>
</dbReference>
<feature type="non-terminal residue" evidence="2">
    <location>
        <position position="91"/>
    </location>
</feature>
<reference evidence="3" key="1">
    <citation type="submission" date="2022-10" db="EMBL/GenBank/DDBJ databases">
        <title>Genome assembly of Pristionchus species.</title>
        <authorList>
            <person name="Yoshida K."/>
            <person name="Sommer R.J."/>
        </authorList>
    </citation>
    <scope>NUCLEOTIDE SEQUENCE [LARGE SCALE GENOMIC DNA]</scope>
    <source>
        <strain evidence="3">RS5460</strain>
    </source>
</reference>
<feature type="domain" description="Suv3 N-terminal" evidence="1">
    <location>
        <begin position="1"/>
        <end position="88"/>
    </location>
</feature>
<evidence type="ECO:0000259" key="1">
    <source>
        <dbReference type="Pfam" id="PF18114"/>
    </source>
</evidence>
<dbReference type="Proteomes" id="UP001328107">
    <property type="component" value="Unassembled WGS sequence"/>
</dbReference>
<dbReference type="EMBL" id="BTRK01000001">
    <property type="protein sequence ID" value="GMR31559.1"/>
    <property type="molecule type" value="Genomic_DNA"/>
</dbReference>
<sequence length="91" mass="10747">IIQVMDRFWLSPSVRQATKEHELTEKIFLKAVNSFREMCMDVSLLDPELVEILRDIARGKSKDVDQLFPFFLSHARRVFPHLESMEELKNV</sequence>
<dbReference type="Gene3D" id="1.10.1740.140">
    <property type="match status" value="1"/>
</dbReference>
<dbReference type="AlphaFoldDB" id="A0AAN4Z1D5"/>
<accession>A0AAN4Z1D5</accession>
<keyword evidence="3" id="KW-1185">Reference proteome</keyword>
<organism evidence="2 3">
    <name type="scientific">Pristionchus mayeri</name>
    <dbReference type="NCBI Taxonomy" id="1317129"/>
    <lineage>
        <taxon>Eukaryota</taxon>
        <taxon>Metazoa</taxon>
        <taxon>Ecdysozoa</taxon>
        <taxon>Nematoda</taxon>
        <taxon>Chromadorea</taxon>
        <taxon>Rhabditida</taxon>
        <taxon>Rhabditina</taxon>
        <taxon>Diplogasteromorpha</taxon>
        <taxon>Diplogasteroidea</taxon>
        <taxon>Neodiplogasteridae</taxon>
        <taxon>Pristionchus</taxon>
    </lineage>
</organism>
<evidence type="ECO:0000313" key="3">
    <source>
        <dbReference type="Proteomes" id="UP001328107"/>
    </source>
</evidence>